<evidence type="ECO:0000313" key="5">
    <source>
        <dbReference type="Proteomes" id="UP000032180"/>
    </source>
</evidence>
<dbReference type="HOGENOM" id="CLU_554771_0_0_1"/>
<dbReference type="STRING" id="77586.A0A0D9VI19"/>
<dbReference type="GO" id="GO:0019365">
    <property type="term" value="P:pyridine nucleotide salvage"/>
    <property type="evidence" value="ECO:0007669"/>
    <property type="project" value="InterPro"/>
</dbReference>
<organism evidence="4 5">
    <name type="scientific">Leersia perrieri</name>
    <dbReference type="NCBI Taxonomy" id="77586"/>
    <lineage>
        <taxon>Eukaryota</taxon>
        <taxon>Viridiplantae</taxon>
        <taxon>Streptophyta</taxon>
        <taxon>Embryophyta</taxon>
        <taxon>Tracheophyta</taxon>
        <taxon>Spermatophyta</taxon>
        <taxon>Magnoliopsida</taxon>
        <taxon>Liliopsida</taxon>
        <taxon>Poales</taxon>
        <taxon>Poaceae</taxon>
        <taxon>BOP clade</taxon>
        <taxon>Oryzoideae</taxon>
        <taxon>Oryzeae</taxon>
        <taxon>Oryzinae</taxon>
        <taxon>Leersia</taxon>
    </lineage>
</organism>
<dbReference type="InterPro" id="IPR000868">
    <property type="entry name" value="Isochorismatase-like_dom"/>
</dbReference>
<feature type="region of interest" description="Disordered" evidence="2">
    <location>
        <begin position="163"/>
        <end position="185"/>
    </location>
</feature>
<feature type="domain" description="Isochorismatase-like" evidence="3">
    <location>
        <begin position="283"/>
        <end position="451"/>
    </location>
</feature>
<dbReference type="GO" id="GO:0008936">
    <property type="term" value="F:nicotinamidase activity"/>
    <property type="evidence" value="ECO:0007669"/>
    <property type="project" value="InterPro"/>
</dbReference>
<evidence type="ECO:0000256" key="2">
    <source>
        <dbReference type="SAM" id="MobiDB-lite"/>
    </source>
</evidence>
<dbReference type="PANTHER" id="PTHR47297:SF2">
    <property type="entry name" value="OS02G0606800 PROTEIN"/>
    <property type="match status" value="1"/>
</dbReference>
<keyword evidence="5" id="KW-1185">Reference proteome</keyword>
<dbReference type="InterPro" id="IPR044717">
    <property type="entry name" value="NIC1"/>
</dbReference>
<evidence type="ECO:0000259" key="3">
    <source>
        <dbReference type="Pfam" id="PF00857"/>
    </source>
</evidence>
<dbReference type="PANTHER" id="PTHR47297">
    <property type="match status" value="1"/>
</dbReference>
<reference evidence="4 5" key="1">
    <citation type="submission" date="2012-08" db="EMBL/GenBank/DDBJ databases">
        <title>Oryza genome evolution.</title>
        <authorList>
            <person name="Wing R.A."/>
        </authorList>
    </citation>
    <scope>NUCLEOTIDE SEQUENCE</scope>
</reference>
<dbReference type="EnsemblPlants" id="LPERR02G19000.1">
    <property type="protein sequence ID" value="LPERR02G19000.1"/>
    <property type="gene ID" value="LPERR02G19000"/>
</dbReference>
<dbReference type="Proteomes" id="UP000032180">
    <property type="component" value="Chromosome 2"/>
</dbReference>
<sequence length="492" mass="55342">MEKPVWSMRAEYQTQQRRLDWRCFSFRVAEQALKFEEEAFCFVMAASISTAVFLDENLPIHRGPAGKRADGLKAKPLKPLAKQGLQEKKALRDVSNIGKPPVSTRKPLQDVSNTGKPRERNISDGAALKKTALRSHEATKNPVKKTVIFSDETAKCHEWAKGGVEGTHFTGNDSQKLEKDRQDKRVKKKVEKIMSALHDWPDAVFDHVVFPSEVVSAFFEEEKQMELEPEILPDYNGRLSSSGDKLKLVEDPFVDDGLDDYPFEYKPVEFQLRDELILEPVGLVLVDISNGFCTVGAGNLAPVTPNKQIEKMVEEAARLAKVFCERNWPVFAFLDTHYPDKPEPPFPPHCIIGSGEENFVPALEWLEKDPNVTIRRKDCIDGYLAAFEKDGSNVFSNWVAKFQIKTVLVLGICTDFCVLDFASSALAARNIGRVPPLEDVVIYSEGCATYHLPVEVARSMQKTLAHPQDLMHHMGLYMAKSRGAKVVDRIII</sequence>
<name>A0A0D9VI19_9ORYZ</name>
<reference evidence="5" key="2">
    <citation type="submission" date="2013-12" db="EMBL/GenBank/DDBJ databases">
        <authorList>
            <person name="Yu Y."/>
            <person name="Lee S."/>
            <person name="de Baynast K."/>
            <person name="Wissotski M."/>
            <person name="Liu L."/>
            <person name="Talag J."/>
            <person name="Goicoechea J."/>
            <person name="Angelova A."/>
            <person name="Jetty R."/>
            <person name="Kudrna D."/>
            <person name="Golser W."/>
            <person name="Rivera L."/>
            <person name="Zhang J."/>
            <person name="Wing R."/>
        </authorList>
    </citation>
    <scope>NUCLEOTIDE SEQUENCE</scope>
</reference>
<feature type="region of interest" description="Disordered" evidence="2">
    <location>
        <begin position="96"/>
        <end position="127"/>
    </location>
</feature>
<dbReference type="SUPFAM" id="SSF52499">
    <property type="entry name" value="Isochorismatase-like hydrolases"/>
    <property type="match status" value="1"/>
</dbReference>
<dbReference type="Gramene" id="LPERR02G19000.1">
    <property type="protein sequence ID" value="LPERR02G19000.1"/>
    <property type="gene ID" value="LPERR02G19000"/>
</dbReference>
<evidence type="ECO:0000313" key="4">
    <source>
        <dbReference type="EnsemblPlants" id="LPERR02G19000.1"/>
    </source>
</evidence>
<dbReference type="eggNOG" id="ENOG502QR6S">
    <property type="taxonomic scope" value="Eukaryota"/>
</dbReference>
<comment type="similarity">
    <text evidence="1">Belongs to the isochorismatase family.</text>
</comment>
<accession>A0A0D9VI19</accession>
<proteinExistence type="inferred from homology"/>
<dbReference type="Pfam" id="PF00857">
    <property type="entry name" value="Isochorismatase"/>
    <property type="match status" value="1"/>
</dbReference>
<evidence type="ECO:0000256" key="1">
    <source>
        <dbReference type="ARBA" id="ARBA00006336"/>
    </source>
</evidence>
<dbReference type="Gene3D" id="3.40.50.850">
    <property type="entry name" value="Isochorismatase-like"/>
    <property type="match status" value="1"/>
</dbReference>
<dbReference type="CDD" id="cd00431">
    <property type="entry name" value="cysteine_hydrolases"/>
    <property type="match status" value="1"/>
</dbReference>
<protein>
    <recommendedName>
        <fullName evidence="3">Isochorismatase-like domain-containing protein</fullName>
    </recommendedName>
</protein>
<dbReference type="AlphaFoldDB" id="A0A0D9VI19"/>
<dbReference type="InterPro" id="IPR036380">
    <property type="entry name" value="Isochorismatase-like_sf"/>
</dbReference>
<reference evidence="4" key="3">
    <citation type="submission" date="2015-04" db="UniProtKB">
        <authorList>
            <consortium name="EnsemblPlants"/>
        </authorList>
    </citation>
    <scope>IDENTIFICATION</scope>
</reference>